<dbReference type="RefSeq" id="WP_055206644.1">
    <property type="nucleotide sequence ID" value="NZ_CZBO01000001.1"/>
</dbReference>
<dbReference type="Pfam" id="PF09524">
    <property type="entry name" value="Phg_2220_C"/>
    <property type="match status" value="1"/>
</dbReference>
<sequence length="253" mass="29459">MKFTFMGFLQSKAIEMNLDDKDLSILRYFIDFKDSGKMVMKIINDKPFYWLKSDALIEELPILGIKSKDVLRRRLKKLVEANVLEFELIKKGGVYTFYGVGKSYIDLIADDTQKHPTQKSEPTDRKVGTLPTQKSEQNINLLKEPSIKYINSVCREVIDFLNLKANTKYKSDSKATVSLISGRINDGFTVDDMKIVINNKYEEWKGTSYEKYLRPSTLFRQSKFEEYLNQKISKEEEVNKNKSGTYKPFNFDD</sequence>
<feature type="domain" description="Phage conserved hypothetical protein C-terminal" evidence="1">
    <location>
        <begin position="157"/>
        <end position="229"/>
    </location>
</feature>
<proteinExistence type="predicted"/>
<dbReference type="Proteomes" id="UP000095563">
    <property type="component" value="Unassembled WGS sequence"/>
</dbReference>
<dbReference type="AlphaFoldDB" id="A0A174QR13"/>
<dbReference type="NCBIfam" id="TIGR02220">
    <property type="entry name" value="phg_TIGR02220"/>
    <property type="match status" value="1"/>
</dbReference>
<dbReference type="EMBL" id="CZBO01000001">
    <property type="protein sequence ID" value="CUP73320.1"/>
    <property type="molecule type" value="Genomic_DNA"/>
</dbReference>
<gene>
    <name evidence="2" type="ORF">ERS852568_00591</name>
</gene>
<dbReference type="InterPro" id="IPR011741">
    <property type="entry name" value="Phg_2220_C"/>
</dbReference>
<accession>A0A174QR13</accession>
<organism evidence="2 3">
    <name type="scientific">Clostridium baratii</name>
    <dbReference type="NCBI Taxonomy" id="1561"/>
    <lineage>
        <taxon>Bacteria</taxon>
        <taxon>Bacillati</taxon>
        <taxon>Bacillota</taxon>
        <taxon>Clostridia</taxon>
        <taxon>Eubacteriales</taxon>
        <taxon>Clostridiaceae</taxon>
        <taxon>Clostridium</taxon>
    </lineage>
</organism>
<evidence type="ECO:0000313" key="3">
    <source>
        <dbReference type="Proteomes" id="UP000095563"/>
    </source>
</evidence>
<reference evidence="2 3" key="1">
    <citation type="submission" date="2015-09" db="EMBL/GenBank/DDBJ databases">
        <authorList>
            <consortium name="Pathogen Informatics"/>
        </authorList>
    </citation>
    <scope>NUCLEOTIDE SEQUENCE [LARGE SCALE GENOMIC DNA]</scope>
    <source>
        <strain evidence="2 3">2789STDY5834956</strain>
    </source>
</reference>
<protein>
    <submittedName>
        <fullName evidence="2">Phage-related regulatory protein</fullName>
    </submittedName>
</protein>
<evidence type="ECO:0000259" key="1">
    <source>
        <dbReference type="Pfam" id="PF09524"/>
    </source>
</evidence>
<evidence type="ECO:0000313" key="2">
    <source>
        <dbReference type="EMBL" id="CUP73320.1"/>
    </source>
</evidence>
<name>A0A174QR13_9CLOT</name>